<dbReference type="OrthoDB" id="1429333at2"/>
<dbReference type="InterPro" id="IPR005901">
    <property type="entry name" value="GLPGLI"/>
</dbReference>
<evidence type="ECO:0000313" key="1">
    <source>
        <dbReference type="EMBL" id="TQD40698.1"/>
    </source>
</evidence>
<gene>
    <name evidence="1" type="ORF">FKR84_01580</name>
</gene>
<organism evidence="1 2">
    <name type="scientific">Haloflavibacter putidus</name>
    <dbReference type="NCBI Taxonomy" id="2576776"/>
    <lineage>
        <taxon>Bacteria</taxon>
        <taxon>Pseudomonadati</taxon>
        <taxon>Bacteroidota</taxon>
        <taxon>Flavobacteriia</taxon>
        <taxon>Flavobacteriales</taxon>
        <taxon>Flavobacteriaceae</taxon>
        <taxon>Haloflavibacter</taxon>
    </lineage>
</organism>
<accession>A0A507ZYB2</accession>
<protein>
    <submittedName>
        <fullName evidence="1">GLPGLI family protein</fullName>
    </submittedName>
</protein>
<evidence type="ECO:0000313" key="2">
    <source>
        <dbReference type="Proteomes" id="UP000317169"/>
    </source>
</evidence>
<comment type="caution">
    <text evidence="1">The sequence shown here is derived from an EMBL/GenBank/DDBJ whole genome shotgun (WGS) entry which is preliminary data.</text>
</comment>
<dbReference type="Proteomes" id="UP000317169">
    <property type="component" value="Unassembled WGS sequence"/>
</dbReference>
<sequence length="154" mass="17555">MPRLGLYDPMYFDLNCEIFYKEINSAGIHKLVSLPPKDIDWNIKKETRITSDYELFKAEAMVDNNKGGKTKLVAWFSPDLPPNFGPGLFNDLPGMITDISVTELQAGIHYSMKAEKITLKNDLSLQIPLKDLEVITDSELQAIFRKMNSNFRPD</sequence>
<reference evidence="1 2" key="1">
    <citation type="submission" date="2019-06" db="EMBL/GenBank/DDBJ databases">
        <title>Flavibacter putida gen. nov., sp. nov., a novel marine bacterium of the family Flavobacteriaceae isolated from coastal seawater.</title>
        <authorList>
            <person name="Feng X."/>
        </authorList>
    </citation>
    <scope>NUCLEOTIDE SEQUENCE [LARGE SCALE GENOMIC DNA]</scope>
    <source>
        <strain evidence="1 2">PLHSN227</strain>
    </source>
</reference>
<keyword evidence="2" id="KW-1185">Reference proteome</keyword>
<name>A0A507ZYB2_9FLAO</name>
<dbReference type="RefSeq" id="WP_141420429.1">
    <property type="nucleotide sequence ID" value="NZ_VIAR01000001.1"/>
</dbReference>
<dbReference type="NCBIfam" id="TIGR01200">
    <property type="entry name" value="GLPGLI"/>
    <property type="match status" value="1"/>
</dbReference>
<dbReference type="AlphaFoldDB" id="A0A507ZYB2"/>
<proteinExistence type="predicted"/>
<dbReference type="EMBL" id="VIAR01000001">
    <property type="protein sequence ID" value="TQD40698.1"/>
    <property type="molecule type" value="Genomic_DNA"/>
</dbReference>